<accession>D3RUK1</accession>
<organism evidence="2 3">
    <name type="scientific">Allochromatium vinosum (strain ATCC 17899 / DSM 180 / NBRC 103801 / NCIMB 10441 / D)</name>
    <name type="common">Chromatium vinosum</name>
    <dbReference type="NCBI Taxonomy" id="572477"/>
    <lineage>
        <taxon>Bacteria</taxon>
        <taxon>Pseudomonadati</taxon>
        <taxon>Pseudomonadota</taxon>
        <taxon>Gammaproteobacteria</taxon>
        <taxon>Chromatiales</taxon>
        <taxon>Chromatiaceae</taxon>
        <taxon>Allochromatium</taxon>
    </lineage>
</organism>
<sequence length="278" mass="30794">MKSRIAVTGATGFLGQHVINHLLDSGIEAVATARTPSGASNRCCFVPLDIANPPPDAFERLGAPEVLIHLAWHGLPNYRSRHHFEQGLPHHYGFLKGLIEAGLQKLVVAGTCFEYGLQSGALSEQTPTDPCTAYGFAKDALRRQLEYLTAEHATQLVWTRLFYLWGEGQASGSLYAQLSVAAQRGEPQFKMSGGEQLRDYLHVAEAARHLVTLAMRPCAFSLINLCSGRPISIRRLVERWISEQGWTIRPQFGCYPYPDYEPLAFWGDAARLNQTVSV</sequence>
<dbReference type="PANTHER" id="PTHR43245">
    <property type="entry name" value="BIFUNCTIONAL POLYMYXIN RESISTANCE PROTEIN ARNA"/>
    <property type="match status" value="1"/>
</dbReference>
<dbReference type="eggNOG" id="COG0451">
    <property type="taxonomic scope" value="Bacteria"/>
</dbReference>
<dbReference type="SUPFAM" id="SSF51735">
    <property type="entry name" value="NAD(P)-binding Rossmann-fold domains"/>
    <property type="match status" value="1"/>
</dbReference>
<dbReference type="InterPro" id="IPR036291">
    <property type="entry name" value="NAD(P)-bd_dom_sf"/>
</dbReference>
<dbReference type="Gene3D" id="3.40.50.720">
    <property type="entry name" value="NAD(P)-binding Rossmann-like Domain"/>
    <property type="match status" value="1"/>
</dbReference>
<feature type="domain" description="NAD-dependent epimerase/dehydratase" evidence="1">
    <location>
        <begin position="5"/>
        <end position="215"/>
    </location>
</feature>
<gene>
    <name evidence="2" type="ordered locus">Alvin_1936</name>
</gene>
<dbReference type="Pfam" id="PF01370">
    <property type="entry name" value="Epimerase"/>
    <property type="match status" value="1"/>
</dbReference>
<dbReference type="InterPro" id="IPR001509">
    <property type="entry name" value="Epimerase_deHydtase"/>
</dbReference>
<reference evidence="2 3" key="1">
    <citation type="journal article" date="2011" name="Stand. Genomic Sci.">
        <title>Complete genome sequence of Allochromatium vinosum DSM 180(T).</title>
        <authorList>
            <person name="Weissgerber T."/>
            <person name="Zigann R."/>
            <person name="Bruce D."/>
            <person name="Chang Y.J."/>
            <person name="Detter J.C."/>
            <person name="Han C."/>
            <person name="Hauser L."/>
            <person name="Jeffries C.D."/>
            <person name="Land M."/>
            <person name="Munk A.C."/>
            <person name="Tapia R."/>
            <person name="Dahl C."/>
        </authorList>
    </citation>
    <scope>NUCLEOTIDE SEQUENCE [LARGE SCALE GENOMIC DNA]</scope>
    <source>
        <strain evidence="3">ATCC 17899 / DSM 180 / NBRC 103801 / NCIMB 10441 / D</strain>
    </source>
</reference>
<dbReference type="EMBL" id="CP001896">
    <property type="protein sequence ID" value="ADC62860.1"/>
    <property type="molecule type" value="Genomic_DNA"/>
</dbReference>
<dbReference type="Proteomes" id="UP000001441">
    <property type="component" value="Chromosome"/>
</dbReference>
<protein>
    <submittedName>
        <fullName evidence="2">NAD-dependent epimerase/dehydratase</fullName>
    </submittedName>
</protein>
<proteinExistence type="predicted"/>
<dbReference type="InterPro" id="IPR050177">
    <property type="entry name" value="Lipid_A_modif_metabolic_enz"/>
</dbReference>
<evidence type="ECO:0000259" key="1">
    <source>
        <dbReference type="Pfam" id="PF01370"/>
    </source>
</evidence>
<dbReference type="RefSeq" id="WP_012971133.1">
    <property type="nucleotide sequence ID" value="NC_013851.1"/>
</dbReference>
<name>D3RUK1_ALLVD</name>
<dbReference type="AlphaFoldDB" id="D3RUK1"/>
<dbReference type="HOGENOM" id="CLU_007383_1_6_6"/>
<evidence type="ECO:0000313" key="3">
    <source>
        <dbReference type="Proteomes" id="UP000001441"/>
    </source>
</evidence>
<evidence type="ECO:0000313" key="2">
    <source>
        <dbReference type="EMBL" id="ADC62860.1"/>
    </source>
</evidence>
<dbReference type="PANTHER" id="PTHR43245:SF13">
    <property type="entry name" value="UDP-D-APIOSE_UDP-D-XYLOSE SYNTHASE 2"/>
    <property type="match status" value="1"/>
</dbReference>
<dbReference type="KEGG" id="alv:Alvin_1936"/>
<keyword evidence="3" id="KW-1185">Reference proteome</keyword>
<dbReference type="STRING" id="572477.Alvin_1936"/>
<dbReference type="OrthoDB" id="9803010at2"/>
<dbReference type="Gene3D" id="3.90.25.10">
    <property type="entry name" value="UDP-galactose 4-epimerase, domain 1"/>
    <property type="match status" value="1"/>
</dbReference>